<dbReference type="PROSITE" id="PS51845">
    <property type="entry name" value="PDEASE_I_2"/>
    <property type="match status" value="1"/>
</dbReference>
<evidence type="ECO:0000256" key="2">
    <source>
        <dbReference type="ARBA" id="ARBA00022801"/>
    </source>
</evidence>
<dbReference type="PROSITE" id="PS00126">
    <property type="entry name" value="PDEASE_I_1"/>
    <property type="match status" value="1"/>
</dbReference>
<dbReference type="Gene3D" id="1.10.1300.10">
    <property type="entry name" value="3'5'-cyclic nucleotide phosphodiesterase, catalytic domain"/>
    <property type="match status" value="1"/>
</dbReference>
<dbReference type="GO" id="GO:0007165">
    <property type="term" value="P:signal transduction"/>
    <property type="evidence" value="ECO:0007669"/>
    <property type="project" value="InterPro"/>
</dbReference>
<evidence type="ECO:0000259" key="3">
    <source>
        <dbReference type="PROSITE" id="PS51845"/>
    </source>
</evidence>
<dbReference type="EMBL" id="LUCM01006694">
    <property type="protein sequence ID" value="KAA0190918.1"/>
    <property type="molecule type" value="Genomic_DNA"/>
</dbReference>
<dbReference type="OrthoDB" id="189220at2759"/>
<organism evidence="4 5">
    <name type="scientific">Fasciolopsis buskii</name>
    <dbReference type="NCBI Taxonomy" id="27845"/>
    <lineage>
        <taxon>Eukaryota</taxon>
        <taxon>Metazoa</taxon>
        <taxon>Spiralia</taxon>
        <taxon>Lophotrochozoa</taxon>
        <taxon>Platyhelminthes</taxon>
        <taxon>Trematoda</taxon>
        <taxon>Digenea</taxon>
        <taxon>Plagiorchiida</taxon>
        <taxon>Echinostomata</taxon>
        <taxon>Echinostomatoidea</taxon>
        <taxon>Fasciolidae</taxon>
        <taxon>Fasciolopsis</taxon>
    </lineage>
</organism>
<dbReference type="GO" id="GO:0046872">
    <property type="term" value="F:metal ion binding"/>
    <property type="evidence" value="ECO:0007669"/>
    <property type="project" value="UniProtKB-KW"/>
</dbReference>
<keyword evidence="2" id="KW-0378">Hydrolase</keyword>
<reference evidence="4" key="1">
    <citation type="submission" date="2019-05" db="EMBL/GenBank/DDBJ databases">
        <title>Annotation for the trematode Fasciolopsis buski.</title>
        <authorList>
            <person name="Choi Y.-J."/>
        </authorList>
    </citation>
    <scope>NUCLEOTIDE SEQUENCE</scope>
    <source>
        <strain evidence="4">HT</strain>
        <tissue evidence="4">Whole worm</tissue>
    </source>
</reference>
<dbReference type="GO" id="GO:0004114">
    <property type="term" value="F:3',5'-cyclic-nucleotide phosphodiesterase activity"/>
    <property type="evidence" value="ECO:0007669"/>
    <property type="project" value="InterPro"/>
</dbReference>
<gene>
    <name evidence="4" type="ORF">FBUS_01366</name>
</gene>
<dbReference type="InterPro" id="IPR023174">
    <property type="entry name" value="PDEase_CS"/>
</dbReference>
<dbReference type="Proteomes" id="UP000728185">
    <property type="component" value="Unassembled WGS sequence"/>
</dbReference>
<evidence type="ECO:0000313" key="4">
    <source>
        <dbReference type="EMBL" id="KAA0190918.1"/>
    </source>
</evidence>
<dbReference type="SUPFAM" id="SSF109604">
    <property type="entry name" value="HD-domain/PDEase-like"/>
    <property type="match status" value="1"/>
</dbReference>
<keyword evidence="5" id="KW-1185">Reference proteome</keyword>
<evidence type="ECO:0000256" key="1">
    <source>
        <dbReference type="ARBA" id="ARBA00022723"/>
    </source>
</evidence>
<dbReference type="InterPro" id="IPR036971">
    <property type="entry name" value="PDEase_catalytic_dom_sf"/>
</dbReference>
<dbReference type="Pfam" id="PF00233">
    <property type="entry name" value="PDEase_I"/>
    <property type="match status" value="1"/>
</dbReference>
<dbReference type="PANTHER" id="PTHR11347">
    <property type="entry name" value="CYCLIC NUCLEOTIDE PHOSPHODIESTERASE"/>
    <property type="match status" value="1"/>
</dbReference>
<dbReference type="AlphaFoldDB" id="A0A8E0RU77"/>
<accession>A0A8E0RU77</accession>
<name>A0A8E0RU77_9TREM</name>
<proteinExistence type="predicted"/>
<comment type="caution">
    <text evidence="4">The sequence shown here is derived from an EMBL/GenBank/DDBJ whole genome shotgun (WGS) entry which is preliminary data.</text>
</comment>
<dbReference type="InterPro" id="IPR002073">
    <property type="entry name" value="PDEase_catalytic_dom"/>
</dbReference>
<feature type="domain" description="PDEase" evidence="3">
    <location>
        <begin position="1"/>
        <end position="125"/>
    </location>
</feature>
<sequence length="125" mass="14512">MNLYLFGLGHPLLGLGLYIFRRYKLIEKFKIDCLSLVSTFRFFENSYHECNIFHNAIHAADVVQASLCMLRDLRNRKVISNFDFVVSSLAACGHDLDHPGFNQSYLEKTEHFLAEMYQVNSICQQ</sequence>
<protein>
    <submittedName>
        <fullName evidence="4">High affinity cAMP specific 3'5' cyclic</fullName>
    </submittedName>
</protein>
<evidence type="ECO:0000313" key="5">
    <source>
        <dbReference type="Proteomes" id="UP000728185"/>
    </source>
</evidence>
<keyword evidence="1" id="KW-0479">Metal-binding</keyword>